<evidence type="ECO:0000313" key="3">
    <source>
        <dbReference type="Proteomes" id="UP001205560"/>
    </source>
</evidence>
<comment type="caution">
    <text evidence="2">The sequence shown here is derived from an EMBL/GenBank/DDBJ whole genome shotgun (WGS) entry which is preliminary data.</text>
</comment>
<keyword evidence="3" id="KW-1185">Reference proteome</keyword>
<dbReference type="RefSeq" id="WP_258843876.1">
    <property type="nucleotide sequence ID" value="NZ_JANUGX010000002.1"/>
</dbReference>
<dbReference type="InterPro" id="IPR036515">
    <property type="entry name" value="Transposase_17_sf"/>
</dbReference>
<evidence type="ECO:0000313" key="2">
    <source>
        <dbReference type="EMBL" id="MCS0588029.1"/>
    </source>
</evidence>
<reference evidence="2 3" key="1">
    <citation type="submission" date="2022-08" db="EMBL/GenBank/DDBJ databases">
        <title>Reclassification of Massilia species as members of the genera Telluria, Duganella, Pseudoduganella, Mokoshia gen. nov. and Zemynaea gen. nov. using orthogonal and non-orthogonal genome-based approaches.</title>
        <authorList>
            <person name="Bowman J.P."/>
        </authorList>
    </citation>
    <scope>NUCLEOTIDE SEQUENCE [LARGE SCALE GENOMIC DNA]</scope>
    <source>
        <strain evidence="2 3">LMG 28164</strain>
    </source>
</reference>
<dbReference type="PANTHER" id="PTHR36966">
    <property type="entry name" value="REP-ASSOCIATED TYROSINE TRANSPOSASE"/>
    <property type="match status" value="1"/>
</dbReference>
<organism evidence="2 3">
    <name type="scientific">Massilia norwichensis</name>
    <dbReference type="NCBI Taxonomy" id="1442366"/>
    <lineage>
        <taxon>Bacteria</taxon>
        <taxon>Pseudomonadati</taxon>
        <taxon>Pseudomonadota</taxon>
        <taxon>Betaproteobacteria</taxon>
        <taxon>Burkholderiales</taxon>
        <taxon>Oxalobacteraceae</taxon>
        <taxon>Telluria group</taxon>
        <taxon>Massilia</taxon>
    </lineage>
</organism>
<dbReference type="SUPFAM" id="SSF143422">
    <property type="entry name" value="Transposase IS200-like"/>
    <property type="match status" value="1"/>
</dbReference>
<feature type="domain" description="Transposase IS200-like" evidence="1">
    <location>
        <begin position="8"/>
        <end position="136"/>
    </location>
</feature>
<name>A0ABT2A1G6_9BURK</name>
<evidence type="ECO:0000259" key="1">
    <source>
        <dbReference type="SMART" id="SM01321"/>
    </source>
</evidence>
<dbReference type="Proteomes" id="UP001205560">
    <property type="component" value="Unassembled WGS sequence"/>
</dbReference>
<dbReference type="EMBL" id="JANUGX010000002">
    <property type="protein sequence ID" value="MCS0588029.1"/>
    <property type="molecule type" value="Genomic_DNA"/>
</dbReference>
<dbReference type="NCBIfam" id="NF047646">
    <property type="entry name" value="REP_Tyr_transpos"/>
    <property type="match status" value="1"/>
</dbReference>
<sequence length="178" mass="21387">MPYYRRTRTGNTFFFTIVSYNRRPILCTDTIRRSLRTALENLRITRPFSIDAWVLLPDHLHCIWTLPDGDCDFSTRWSLIKRSVSRFSSEVTLDPALRSASSCKRRESTIWQRRFWEHQIRDELDFERHADYIHFNPVKHGHVKRVSDWPYSTFHRYVRDGLYTSDWGGESVVDLDRE</sequence>
<gene>
    <name evidence="2" type="ORF">NX782_02290</name>
</gene>
<accession>A0ABT2A1G6</accession>
<protein>
    <submittedName>
        <fullName evidence="2">Transposase</fullName>
    </submittedName>
</protein>
<proteinExistence type="predicted"/>
<dbReference type="InterPro" id="IPR052715">
    <property type="entry name" value="RAYT_transposase"/>
</dbReference>
<dbReference type="InterPro" id="IPR002686">
    <property type="entry name" value="Transposase_17"/>
</dbReference>
<dbReference type="PANTHER" id="PTHR36966:SF1">
    <property type="entry name" value="REP-ASSOCIATED TYROSINE TRANSPOSASE"/>
    <property type="match status" value="1"/>
</dbReference>
<dbReference type="SMART" id="SM01321">
    <property type="entry name" value="Y1_Tnp"/>
    <property type="match status" value="1"/>
</dbReference>
<dbReference type="Gene3D" id="3.30.70.1290">
    <property type="entry name" value="Transposase IS200-like"/>
    <property type="match status" value="1"/>
</dbReference>